<name>A0A2H3CQ38_ARMGA</name>
<sequence length="101" mass="10999">MLSDNPSVEVKTEESASSSNQTERTPALLSLAEQDHLFRTLVVPQRLPELCFSGTHRVLLITIPYHGTQMGLSVLFYGICHANIKGASNLTIANATEPSTM</sequence>
<keyword evidence="3" id="KW-1185">Reference proteome</keyword>
<dbReference type="AlphaFoldDB" id="A0A2H3CQ38"/>
<organism evidence="2 3">
    <name type="scientific">Armillaria gallica</name>
    <name type="common">Bulbous honey fungus</name>
    <name type="synonym">Armillaria bulbosa</name>
    <dbReference type="NCBI Taxonomy" id="47427"/>
    <lineage>
        <taxon>Eukaryota</taxon>
        <taxon>Fungi</taxon>
        <taxon>Dikarya</taxon>
        <taxon>Basidiomycota</taxon>
        <taxon>Agaricomycotina</taxon>
        <taxon>Agaricomycetes</taxon>
        <taxon>Agaricomycetidae</taxon>
        <taxon>Agaricales</taxon>
        <taxon>Marasmiineae</taxon>
        <taxon>Physalacriaceae</taxon>
        <taxon>Armillaria</taxon>
    </lineage>
</organism>
<reference evidence="3" key="1">
    <citation type="journal article" date="2017" name="Nat. Ecol. Evol.">
        <title>Genome expansion and lineage-specific genetic innovations in the forest pathogenic fungi Armillaria.</title>
        <authorList>
            <person name="Sipos G."/>
            <person name="Prasanna A.N."/>
            <person name="Walter M.C."/>
            <person name="O'Connor E."/>
            <person name="Balint B."/>
            <person name="Krizsan K."/>
            <person name="Kiss B."/>
            <person name="Hess J."/>
            <person name="Varga T."/>
            <person name="Slot J."/>
            <person name="Riley R."/>
            <person name="Boka B."/>
            <person name="Rigling D."/>
            <person name="Barry K."/>
            <person name="Lee J."/>
            <person name="Mihaltcheva S."/>
            <person name="LaButti K."/>
            <person name="Lipzen A."/>
            <person name="Waldron R."/>
            <person name="Moloney N.M."/>
            <person name="Sperisen C."/>
            <person name="Kredics L."/>
            <person name="Vagvoelgyi C."/>
            <person name="Patrignani A."/>
            <person name="Fitzpatrick D."/>
            <person name="Nagy I."/>
            <person name="Doyle S."/>
            <person name="Anderson J.B."/>
            <person name="Grigoriev I.V."/>
            <person name="Gueldener U."/>
            <person name="Muensterkoetter M."/>
            <person name="Nagy L.G."/>
        </authorList>
    </citation>
    <scope>NUCLEOTIDE SEQUENCE [LARGE SCALE GENOMIC DNA]</scope>
    <source>
        <strain evidence="3">Ar21-2</strain>
    </source>
</reference>
<proteinExistence type="predicted"/>
<gene>
    <name evidence="2" type="ORF">ARMGADRAFT_1087638</name>
</gene>
<evidence type="ECO:0000256" key="1">
    <source>
        <dbReference type="SAM" id="MobiDB-lite"/>
    </source>
</evidence>
<accession>A0A2H3CQ38</accession>
<dbReference type="InParanoid" id="A0A2H3CQ38"/>
<dbReference type="Proteomes" id="UP000217790">
    <property type="component" value="Unassembled WGS sequence"/>
</dbReference>
<feature type="compositionally biased region" description="Polar residues" evidence="1">
    <location>
        <begin position="15"/>
        <end position="24"/>
    </location>
</feature>
<protein>
    <submittedName>
        <fullName evidence="2">Uncharacterized protein</fullName>
    </submittedName>
</protein>
<feature type="region of interest" description="Disordered" evidence="1">
    <location>
        <begin position="1"/>
        <end position="25"/>
    </location>
</feature>
<dbReference type="EMBL" id="KZ293692">
    <property type="protein sequence ID" value="PBK85189.1"/>
    <property type="molecule type" value="Genomic_DNA"/>
</dbReference>
<evidence type="ECO:0000313" key="2">
    <source>
        <dbReference type="EMBL" id="PBK85189.1"/>
    </source>
</evidence>
<evidence type="ECO:0000313" key="3">
    <source>
        <dbReference type="Proteomes" id="UP000217790"/>
    </source>
</evidence>